<evidence type="ECO:0000259" key="12">
    <source>
        <dbReference type="PROSITE" id="PS51722"/>
    </source>
</evidence>
<dbReference type="GO" id="GO:0003743">
    <property type="term" value="F:translation initiation factor activity"/>
    <property type="evidence" value="ECO:0007669"/>
    <property type="project" value="UniProtKB-KW"/>
</dbReference>
<name>A0A6A7C9D3_9PEZI</name>
<dbReference type="EMBL" id="MU005958">
    <property type="protein sequence ID" value="KAF2864166.1"/>
    <property type="molecule type" value="Genomic_DNA"/>
</dbReference>
<dbReference type="Pfam" id="PF00009">
    <property type="entry name" value="GTP_EFTU"/>
    <property type="match status" value="1"/>
</dbReference>
<evidence type="ECO:0000256" key="9">
    <source>
        <dbReference type="ARBA" id="ARBA00025162"/>
    </source>
</evidence>
<dbReference type="InterPro" id="IPR044145">
    <property type="entry name" value="IF2_II"/>
</dbReference>
<dbReference type="NCBIfam" id="TIGR00231">
    <property type="entry name" value="small_GTP"/>
    <property type="match status" value="1"/>
</dbReference>
<keyword evidence="7" id="KW-0496">Mitochondrion</keyword>
<dbReference type="NCBIfam" id="TIGR00487">
    <property type="entry name" value="IF-2"/>
    <property type="match status" value="1"/>
</dbReference>
<evidence type="ECO:0000256" key="10">
    <source>
        <dbReference type="ARBA" id="ARBA00044200"/>
    </source>
</evidence>
<keyword evidence="5" id="KW-0648">Protein biosynthesis</keyword>
<dbReference type="FunFam" id="3.40.50.300:FF:000019">
    <property type="entry name" value="Translation initiation factor IF-2"/>
    <property type="match status" value="1"/>
</dbReference>
<organism evidence="13 14">
    <name type="scientific">Piedraia hortae CBS 480.64</name>
    <dbReference type="NCBI Taxonomy" id="1314780"/>
    <lineage>
        <taxon>Eukaryota</taxon>
        <taxon>Fungi</taxon>
        <taxon>Dikarya</taxon>
        <taxon>Ascomycota</taxon>
        <taxon>Pezizomycotina</taxon>
        <taxon>Dothideomycetes</taxon>
        <taxon>Dothideomycetidae</taxon>
        <taxon>Capnodiales</taxon>
        <taxon>Piedraiaceae</taxon>
        <taxon>Piedraia</taxon>
    </lineage>
</organism>
<dbReference type="InterPro" id="IPR036925">
    <property type="entry name" value="TIF_IF2_dom3_sf"/>
</dbReference>
<dbReference type="InterPro" id="IPR023115">
    <property type="entry name" value="TIF_IF2_dom3"/>
</dbReference>
<feature type="region of interest" description="Disordered" evidence="11">
    <location>
        <begin position="160"/>
        <end position="323"/>
    </location>
</feature>
<evidence type="ECO:0000256" key="5">
    <source>
        <dbReference type="ARBA" id="ARBA00022917"/>
    </source>
</evidence>
<accession>A0A6A7C9D3</accession>
<evidence type="ECO:0000256" key="8">
    <source>
        <dbReference type="ARBA" id="ARBA00023134"/>
    </source>
</evidence>
<dbReference type="CDD" id="cd03702">
    <property type="entry name" value="IF2_mtIF2_II"/>
    <property type="match status" value="1"/>
</dbReference>
<feature type="domain" description="Tr-type G" evidence="12">
    <location>
        <begin position="408"/>
        <end position="577"/>
    </location>
</feature>
<dbReference type="FunFam" id="2.40.30.10:FF:000008">
    <property type="entry name" value="Translation initiation factor IF-2"/>
    <property type="match status" value="1"/>
</dbReference>
<dbReference type="Gene3D" id="2.40.30.10">
    <property type="entry name" value="Translation factors"/>
    <property type="match status" value="2"/>
</dbReference>
<dbReference type="PROSITE" id="PS51722">
    <property type="entry name" value="G_TR_2"/>
    <property type="match status" value="1"/>
</dbReference>
<keyword evidence="14" id="KW-1185">Reference proteome</keyword>
<dbReference type="PANTHER" id="PTHR43381">
    <property type="entry name" value="TRANSLATION INITIATION FACTOR IF-2-RELATED"/>
    <property type="match status" value="1"/>
</dbReference>
<dbReference type="SUPFAM" id="SSF52156">
    <property type="entry name" value="Initiation factor IF2/eIF5b, domain 3"/>
    <property type="match status" value="1"/>
</dbReference>
<dbReference type="HAMAP" id="MF_00100_B">
    <property type="entry name" value="IF_2_B"/>
    <property type="match status" value="1"/>
</dbReference>
<dbReference type="Gene3D" id="3.40.50.10050">
    <property type="entry name" value="Translation initiation factor IF- 2, domain 3"/>
    <property type="match status" value="1"/>
</dbReference>
<dbReference type="InterPro" id="IPR027417">
    <property type="entry name" value="P-loop_NTPase"/>
</dbReference>
<feature type="compositionally biased region" description="Basic and acidic residues" evidence="11">
    <location>
        <begin position="59"/>
        <end position="81"/>
    </location>
</feature>
<dbReference type="GO" id="GO:0005739">
    <property type="term" value="C:mitochondrion"/>
    <property type="evidence" value="ECO:0007669"/>
    <property type="project" value="UniProtKB-SubCell"/>
</dbReference>
<reference evidence="13" key="1">
    <citation type="journal article" date="2020" name="Stud. Mycol.">
        <title>101 Dothideomycetes genomes: a test case for predicting lifestyles and emergence of pathogens.</title>
        <authorList>
            <person name="Haridas S."/>
            <person name="Albert R."/>
            <person name="Binder M."/>
            <person name="Bloem J."/>
            <person name="Labutti K."/>
            <person name="Salamov A."/>
            <person name="Andreopoulos B."/>
            <person name="Baker S."/>
            <person name="Barry K."/>
            <person name="Bills G."/>
            <person name="Bluhm B."/>
            <person name="Cannon C."/>
            <person name="Castanera R."/>
            <person name="Culley D."/>
            <person name="Daum C."/>
            <person name="Ezra D."/>
            <person name="Gonzalez J."/>
            <person name="Henrissat B."/>
            <person name="Kuo A."/>
            <person name="Liang C."/>
            <person name="Lipzen A."/>
            <person name="Lutzoni F."/>
            <person name="Magnuson J."/>
            <person name="Mondo S."/>
            <person name="Nolan M."/>
            <person name="Ohm R."/>
            <person name="Pangilinan J."/>
            <person name="Park H.-J."/>
            <person name="Ramirez L."/>
            <person name="Alfaro M."/>
            <person name="Sun H."/>
            <person name="Tritt A."/>
            <person name="Yoshinaga Y."/>
            <person name="Zwiers L.-H."/>
            <person name="Turgeon B."/>
            <person name="Goodwin S."/>
            <person name="Spatafora J."/>
            <person name="Crous P."/>
            <person name="Grigoriev I."/>
        </authorList>
    </citation>
    <scope>NUCLEOTIDE SEQUENCE</scope>
    <source>
        <strain evidence="13">CBS 480.64</strain>
    </source>
</reference>
<dbReference type="InterPro" id="IPR000795">
    <property type="entry name" value="T_Tr_GTP-bd_dom"/>
</dbReference>
<keyword evidence="3 13" id="KW-0396">Initiation factor</keyword>
<feature type="compositionally biased region" description="Basic residues" evidence="11">
    <location>
        <begin position="300"/>
        <end position="311"/>
    </location>
</feature>
<proteinExistence type="inferred from homology"/>
<gene>
    <name evidence="13" type="ORF">K470DRAFT_254493</name>
</gene>
<keyword evidence="8" id="KW-0342">GTP-binding</keyword>
<dbReference type="InterPro" id="IPR005225">
    <property type="entry name" value="Small_GTP-bd"/>
</dbReference>
<evidence type="ECO:0000256" key="2">
    <source>
        <dbReference type="ARBA" id="ARBA00007733"/>
    </source>
</evidence>
<feature type="region of interest" description="Disordered" evidence="11">
    <location>
        <begin position="388"/>
        <end position="407"/>
    </location>
</feature>
<feature type="compositionally biased region" description="Basic and acidic residues" evidence="11">
    <location>
        <begin position="182"/>
        <end position="210"/>
    </location>
</feature>
<comment type="similarity">
    <text evidence="2">Belongs to the TRAFAC class translation factor GTPase superfamily. Classic translation factor GTPase family. IF-2 subfamily.</text>
</comment>
<dbReference type="GO" id="GO:0003924">
    <property type="term" value="F:GTPase activity"/>
    <property type="evidence" value="ECO:0007669"/>
    <property type="project" value="InterPro"/>
</dbReference>
<dbReference type="Pfam" id="PF11987">
    <property type="entry name" value="IF-2"/>
    <property type="match status" value="1"/>
</dbReference>
<evidence type="ECO:0000256" key="3">
    <source>
        <dbReference type="ARBA" id="ARBA00022540"/>
    </source>
</evidence>
<dbReference type="Gene3D" id="3.40.50.300">
    <property type="entry name" value="P-loop containing nucleotide triphosphate hydrolases"/>
    <property type="match status" value="1"/>
</dbReference>
<dbReference type="GO" id="GO:0005525">
    <property type="term" value="F:GTP binding"/>
    <property type="evidence" value="ECO:0007669"/>
    <property type="project" value="UniProtKB-KW"/>
</dbReference>
<dbReference type="OrthoDB" id="361630at2759"/>
<comment type="subcellular location">
    <subcellularLocation>
        <location evidence="1">Mitochondrion</location>
    </subcellularLocation>
</comment>
<dbReference type="CDD" id="cd03692">
    <property type="entry name" value="mtIF2_IVc"/>
    <property type="match status" value="1"/>
</dbReference>
<keyword evidence="4" id="KW-0547">Nucleotide-binding</keyword>
<evidence type="ECO:0000313" key="14">
    <source>
        <dbReference type="Proteomes" id="UP000799421"/>
    </source>
</evidence>
<dbReference type="AlphaFoldDB" id="A0A6A7C9D3"/>
<feature type="compositionally biased region" description="Basic and acidic residues" evidence="11">
    <location>
        <begin position="251"/>
        <end position="267"/>
    </location>
</feature>
<protein>
    <recommendedName>
        <fullName evidence="10">Translation initiation factor IF-2, mitochondrial</fullName>
    </recommendedName>
</protein>
<dbReference type="Pfam" id="PF22042">
    <property type="entry name" value="EF-G_D2"/>
    <property type="match status" value="1"/>
</dbReference>
<evidence type="ECO:0000256" key="4">
    <source>
        <dbReference type="ARBA" id="ARBA00022741"/>
    </source>
</evidence>
<sequence length="927" mass="102277">MRRICLPCKRSFATSSKLRLEEERQNAIQQAQRRRVRPIAELLGLGGERRGNASPKNDAQTRRETPQKDTPRNDTFRRDSSQRVAPQRAAPRWTPPPRVPIKKPVFGGKSDGGGFSFPSTGAWGSGAGVKSLVEEGEVDAKDKKVPLTDEEIEQRFREHVKERGDYGDGVRRRIELGSVVVNKDRKGGVKKGESKGLHSDQNEELKEPKQSADVTRLVQTPKMAVEKTGEEATASLEQPKEPSQQENIAAEPDKSAARQHVRQETVQRRPRWAVNDDDEPRKSKRGRPQHDEDDDMQTVRQKRAARKAAKRAQREQNDKTEKSKLHLPEFIDVARLAQMMGVHYESFTRRLQRLGYDDIFPGMVLNSETSGLIAMEYDFEPVFEADSEDSDKDLKAQPALDDTSSLPARPPVVTIMGHVDHGKTTILDYLRKSSVAAGEAGGITQHIGAFSVPLANSAKTITFLDTPGHAAFLAMRQRGANVTDIVVLVVAADDSVKPQTLEALKHARNANVPIIVAVNKIDKDGADLEKVKSDLSRHSVEIEDYGGDVQVVPVSGKTGQGMDSLEESIVTLSEILDHRASATGSVEGWVLEASTKKFGRVATILIRRGTLKVGSILVAGRTWARVRSLRNESGASLTSVTPGFPVEVDGWRDQPTAGDEVLQASSEHHATSVVSYREKLFSRRKSEKDIEAINTSRRQALAKEEEEENIPPIPQQGQITVPLVLKTDVSGSCEAITPYLHTLTTPLIKPLILRTGIGGITPSDIDFASASRAHILTFNLPVPESTKASAKRANVPILSSNIIYHLRDQLRELMESLLPEIEIKRVVGEAEVCQVFDIAVAGKKKIRIAGCKVRNGSIRINCPVRVVRGQEEVTETRVASLKNVKKDVEEMKKGSECGVAVEGFEGFEVGDVIQMLEVGRERRRVDI</sequence>
<evidence type="ECO:0000313" key="13">
    <source>
        <dbReference type="EMBL" id="KAF2864166.1"/>
    </source>
</evidence>
<comment type="function">
    <text evidence="9">One of the essential components for the initiation of protein synthesis. Protects formylmethionyl-tRNA from spontaneous hydrolysis and promotes its binding to the 30S ribosomal subunits. Also involved in the hydrolysis of GTP during the formation of the 70S ribosomal complex.</text>
</comment>
<dbReference type="InterPro" id="IPR009000">
    <property type="entry name" value="Transl_B-barrel_sf"/>
</dbReference>
<evidence type="ECO:0000256" key="11">
    <source>
        <dbReference type="SAM" id="MobiDB-lite"/>
    </source>
</evidence>
<feature type="region of interest" description="Disordered" evidence="11">
    <location>
        <begin position="26"/>
        <end position="128"/>
    </location>
</feature>
<dbReference type="PANTHER" id="PTHR43381:SF20">
    <property type="entry name" value="TRANSLATION INITIATION FACTOR IF-2, MITOCHONDRIAL"/>
    <property type="match status" value="1"/>
</dbReference>
<dbReference type="SUPFAM" id="SSF50447">
    <property type="entry name" value="Translation proteins"/>
    <property type="match status" value="2"/>
</dbReference>
<dbReference type="Proteomes" id="UP000799421">
    <property type="component" value="Unassembled WGS sequence"/>
</dbReference>
<dbReference type="InterPro" id="IPR053905">
    <property type="entry name" value="EF-G-like_DII"/>
</dbReference>
<evidence type="ECO:0000256" key="1">
    <source>
        <dbReference type="ARBA" id="ARBA00004173"/>
    </source>
</evidence>
<feature type="compositionally biased region" description="Basic and acidic residues" evidence="11">
    <location>
        <begin position="160"/>
        <end position="175"/>
    </location>
</feature>
<dbReference type="FunFam" id="3.40.50.10050:FF:000001">
    <property type="entry name" value="Translation initiation factor IF-2"/>
    <property type="match status" value="1"/>
</dbReference>
<dbReference type="CDD" id="cd01887">
    <property type="entry name" value="IF2_eIF5B"/>
    <property type="match status" value="1"/>
</dbReference>
<feature type="compositionally biased region" description="Basic and acidic residues" evidence="11">
    <location>
        <begin position="312"/>
        <end position="323"/>
    </location>
</feature>
<dbReference type="InterPro" id="IPR015760">
    <property type="entry name" value="TIF_IF2"/>
</dbReference>
<evidence type="ECO:0000256" key="7">
    <source>
        <dbReference type="ARBA" id="ARBA00023128"/>
    </source>
</evidence>
<keyword evidence="6" id="KW-0809">Transit peptide</keyword>
<dbReference type="SUPFAM" id="SSF52540">
    <property type="entry name" value="P-loop containing nucleoside triphosphate hydrolases"/>
    <property type="match status" value="1"/>
</dbReference>
<dbReference type="InterPro" id="IPR000178">
    <property type="entry name" value="TF_IF2_bacterial-like"/>
</dbReference>
<evidence type="ECO:0000256" key="6">
    <source>
        <dbReference type="ARBA" id="ARBA00022946"/>
    </source>
</evidence>